<reference evidence="2 3" key="1">
    <citation type="submission" date="2017-08" db="EMBL/GenBank/DDBJ databases">
        <title>Infants hospitalized years apart are colonized by the same room-sourced microbial strains.</title>
        <authorList>
            <person name="Brooks B."/>
            <person name="Olm M.R."/>
            <person name="Firek B.A."/>
            <person name="Baker R."/>
            <person name="Thomas B.C."/>
            <person name="Morowitz M.J."/>
            <person name="Banfield J.F."/>
        </authorList>
    </citation>
    <scope>NUCLEOTIDE SEQUENCE [LARGE SCALE GENOMIC DNA]</scope>
    <source>
        <strain evidence="2">S2_005_002_R2_29</strain>
    </source>
</reference>
<name>A0A2W5PWC7_9BACT</name>
<dbReference type="EMBL" id="QFQB01000001">
    <property type="protein sequence ID" value="PZQ49137.1"/>
    <property type="molecule type" value="Genomic_DNA"/>
</dbReference>
<keyword evidence="1" id="KW-0812">Transmembrane</keyword>
<keyword evidence="1" id="KW-0472">Membrane</keyword>
<comment type="caution">
    <text evidence="2">The sequence shown here is derived from an EMBL/GenBank/DDBJ whole genome shotgun (WGS) entry which is preliminary data.</text>
</comment>
<dbReference type="Proteomes" id="UP000249417">
    <property type="component" value="Unassembled WGS sequence"/>
</dbReference>
<organism evidence="2 3">
    <name type="scientific">Micavibrio aeruginosavorus</name>
    <dbReference type="NCBI Taxonomy" id="349221"/>
    <lineage>
        <taxon>Bacteria</taxon>
        <taxon>Pseudomonadati</taxon>
        <taxon>Bdellovibrionota</taxon>
        <taxon>Bdellovibrionia</taxon>
        <taxon>Bdellovibrionales</taxon>
        <taxon>Pseudobdellovibrionaceae</taxon>
        <taxon>Micavibrio</taxon>
    </lineage>
</organism>
<evidence type="ECO:0000256" key="1">
    <source>
        <dbReference type="SAM" id="Phobius"/>
    </source>
</evidence>
<dbReference type="AlphaFoldDB" id="A0A2W5PWC7"/>
<keyword evidence="1" id="KW-1133">Transmembrane helix</keyword>
<evidence type="ECO:0000313" key="2">
    <source>
        <dbReference type="EMBL" id="PZQ49137.1"/>
    </source>
</evidence>
<gene>
    <name evidence="2" type="ORF">DI551_00355</name>
</gene>
<sequence length="191" mass="21393">MSDNTSGEKDLSEIVNDEEPIIVPAVRAQPYDVPLDQLLSDEANALTPEDVKKLKQVGFGTLGVVILIVLLSIYGCQPKEGSMAYGICSTFLELHTQYPHTLKYTDLEGSRTAVRIYFTSTDPFGQYKPEMIECKFGPDEKMGMKLVDVLWNRKPMDPKVVSKFNLTLPIIISSDPYLVLPPAWENQLIPK</sequence>
<evidence type="ECO:0000313" key="3">
    <source>
        <dbReference type="Proteomes" id="UP000249417"/>
    </source>
</evidence>
<proteinExistence type="predicted"/>
<feature type="transmembrane region" description="Helical" evidence="1">
    <location>
        <begin position="57"/>
        <end position="76"/>
    </location>
</feature>
<accession>A0A2W5PWC7</accession>
<protein>
    <submittedName>
        <fullName evidence="2">Uncharacterized protein</fullName>
    </submittedName>
</protein>